<dbReference type="PANTHER" id="PTHR33070">
    <property type="entry name" value="OS06G0725500 PROTEIN"/>
    <property type="match status" value="1"/>
</dbReference>
<dbReference type="AlphaFoldDB" id="A0A2U1LPZ3"/>
<dbReference type="GO" id="GO:0048367">
    <property type="term" value="P:shoot system development"/>
    <property type="evidence" value="ECO:0007669"/>
    <property type="project" value="InterPro"/>
</dbReference>
<dbReference type="GO" id="GO:0048364">
    <property type="term" value="P:root development"/>
    <property type="evidence" value="ECO:0007669"/>
    <property type="project" value="InterPro"/>
</dbReference>
<organism evidence="1 2">
    <name type="scientific">Artemisia annua</name>
    <name type="common">Sweet wormwood</name>
    <dbReference type="NCBI Taxonomy" id="35608"/>
    <lineage>
        <taxon>Eukaryota</taxon>
        <taxon>Viridiplantae</taxon>
        <taxon>Streptophyta</taxon>
        <taxon>Embryophyta</taxon>
        <taxon>Tracheophyta</taxon>
        <taxon>Spermatophyta</taxon>
        <taxon>Magnoliopsida</taxon>
        <taxon>eudicotyledons</taxon>
        <taxon>Gunneridae</taxon>
        <taxon>Pentapetalae</taxon>
        <taxon>asterids</taxon>
        <taxon>campanulids</taxon>
        <taxon>Asterales</taxon>
        <taxon>Asteraceae</taxon>
        <taxon>Asteroideae</taxon>
        <taxon>Anthemideae</taxon>
        <taxon>Artemisiinae</taxon>
        <taxon>Artemisia</taxon>
    </lineage>
</organism>
<dbReference type="Pfam" id="PF03087">
    <property type="entry name" value="BPS1"/>
    <property type="match status" value="1"/>
</dbReference>
<dbReference type="OrthoDB" id="1701699at2759"/>
<dbReference type="Proteomes" id="UP000245207">
    <property type="component" value="Unassembled WGS sequence"/>
</dbReference>
<keyword evidence="2" id="KW-1185">Reference proteome</keyword>
<sequence length="300" mass="33868">MAVSLKFNNFQNKSISLPSRSHPTTIRIEEELNKIKTSTSTSTTSCADNICNGLSQLVELHHFMDHLLVLPATQSLISLDPKATWVEEIMDSSMKLLDVCNIIRDIVFQMEEHVQDLQCALRKRNDHTGIDNSIANYNSFRKKTKKNAKELIMVLKQSQKVMGLVADPDNHHLTSLIRVLMEVAEVTISLFELLVIYISASDLKCNGWSLAVSKLIHKGAVACKEDEKYKGTMNELEAVDVSLLKILRNGVEQTPNNIMQMTLCRLEDMLAKMQRIESGLQCLFRVLVRTRASLLNIISL</sequence>
<gene>
    <name evidence="1" type="ORF">CTI12_AA305000</name>
</gene>
<accession>A0A2U1LPZ3</accession>
<evidence type="ECO:0000313" key="2">
    <source>
        <dbReference type="Proteomes" id="UP000245207"/>
    </source>
</evidence>
<comment type="caution">
    <text evidence="1">The sequence shown here is derived from an EMBL/GenBank/DDBJ whole genome shotgun (WGS) entry which is preliminary data.</text>
</comment>
<dbReference type="InterPro" id="IPR004320">
    <property type="entry name" value="BPS1_pln"/>
</dbReference>
<evidence type="ECO:0008006" key="3">
    <source>
        <dbReference type="Google" id="ProtNLM"/>
    </source>
</evidence>
<dbReference type="EMBL" id="PKPP01008292">
    <property type="protein sequence ID" value="PWA51076.1"/>
    <property type="molecule type" value="Genomic_DNA"/>
</dbReference>
<dbReference type="STRING" id="35608.A0A2U1LPZ3"/>
<proteinExistence type="predicted"/>
<dbReference type="PANTHER" id="PTHR33070:SF109">
    <property type="entry name" value="DOMAIN PROTEIN, PUTATIVE (DUF241)-RELATED"/>
    <property type="match status" value="1"/>
</dbReference>
<name>A0A2U1LPZ3_ARTAN</name>
<protein>
    <recommendedName>
        <fullName evidence="3">DUF241 domain protein</fullName>
    </recommendedName>
</protein>
<evidence type="ECO:0000313" key="1">
    <source>
        <dbReference type="EMBL" id="PWA51076.1"/>
    </source>
</evidence>
<reference evidence="1 2" key="1">
    <citation type="journal article" date="2018" name="Mol. Plant">
        <title>The genome of Artemisia annua provides insight into the evolution of Asteraceae family and artemisinin biosynthesis.</title>
        <authorList>
            <person name="Shen Q."/>
            <person name="Zhang L."/>
            <person name="Liao Z."/>
            <person name="Wang S."/>
            <person name="Yan T."/>
            <person name="Shi P."/>
            <person name="Liu M."/>
            <person name="Fu X."/>
            <person name="Pan Q."/>
            <person name="Wang Y."/>
            <person name="Lv Z."/>
            <person name="Lu X."/>
            <person name="Zhang F."/>
            <person name="Jiang W."/>
            <person name="Ma Y."/>
            <person name="Chen M."/>
            <person name="Hao X."/>
            <person name="Li L."/>
            <person name="Tang Y."/>
            <person name="Lv G."/>
            <person name="Zhou Y."/>
            <person name="Sun X."/>
            <person name="Brodelius P.E."/>
            <person name="Rose J.K.C."/>
            <person name="Tang K."/>
        </authorList>
    </citation>
    <scope>NUCLEOTIDE SEQUENCE [LARGE SCALE GENOMIC DNA]</scope>
    <source>
        <strain evidence="2">cv. Huhao1</strain>
        <tissue evidence="1">Leaf</tissue>
    </source>
</reference>